<dbReference type="GeneID" id="26516960"/>
<dbReference type="EMBL" id="KR063279">
    <property type="protein sequence ID" value="AKL88266.1"/>
    <property type="molecule type" value="Genomic_DNA"/>
</dbReference>
<evidence type="ECO:0000313" key="2">
    <source>
        <dbReference type="Proteomes" id="UP000204451"/>
    </source>
</evidence>
<name>A0A0K0NKM9_9CAUD</name>
<reference evidence="1 2" key="1">
    <citation type="journal article" date="2015" name="PLoS ONE">
        <title>Lysis to Kill: Evaluation of the Lytic Abilities, and Genomics of Nine Bacteriophages Infective for Gordonia spp. and Their Potential Use in Activated Sludge Foam Biocontrol.</title>
        <authorList>
            <person name="Dyson Z.A."/>
            <person name="Tucci J."/>
            <person name="Seviour R.J."/>
            <person name="Petrovski S."/>
        </authorList>
    </citation>
    <scope>NUCLEOTIDE SEQUENCE [LARGE SCALE GENOMIC DNA]</scope>
</reference>
<gene>
    <name evidence="1" type="ORF">GMA3_89</name>
</gene>
<keyword evidence="2" id="KW-1185">Reference proteome</keyword>
<protein>
    <submittedName>
        <fullName evidence="1">Uncharacterized protein</fullName>
    </submittedName>
</protein>
<dbReference type="Proteomes" id="UP000204451">
    <property type="component" value="Segment"/>
</dbReference>
<organism evidence="1 2">
    <name type="scientific">Gordonia phage GMA3</name>
    <dbReference type="NCBI Taxonomy" id="1647284"/>
    <lineage>
        <taxon>Viruses</taxon>
        <taxon>Duplodnaviria</taxon>
        <taxon>Heunggongvirae</taxon>
        <taxon>Uroviricota</taxon>
        <taxon>Caudoviricetes</taxon>
        <taxon>Gamtrevirus</taxon>
        <taxon>Gamtrevirus GMA3</taxon>
    </lineage>
</organism>
<dbReference type="RefSeq" id="YP_009188657.1">
    <property type="nucleotide sequence ID" value="NC_028668.1"/>
</dbReference>
<dbReference type="KEGG" id="vg:26516960"/>
<evidence type="ECO:0000313" key="1">
    <source>
        <dbReference type="EMBL" id="AKL88266.1"/>
    </source>
</evidence>
<proteinExistence type="predicted"/>
<sequence length="45" mass="5192">MADYFQVKIVRDLADYFKSRSFGIWQIISSQDRSEFGKTAGQSTI</sequence>
<accession>A0A0K0NKM9</accession>